<dbReference type="GO" id="GO:0005975">
    <property type="term" value="P:carbohydrate metabolic process"/>
    <property type="evidence" value="ECO:0007669"/>
    <property type="project" value="InterPro"/>
</dbReference>
<organism evidence="6 7">
    <name type="scientific">Crotalaria pallida</name>
    <name type="common">Smooth rattlebox</name>
    <name type="synonym">Crotalaria striata</name>
    <dbReference type="NCBI Taxonomy" id="3830"/>
    <lineage>
        <taxon>Eukaryota</taxon>
        <taxon>Viridiplantae</taxon>
        <taxon>Streptophyta</taxon>
        <taxon>Embryophyta</taxon>
        <taxon>Tracheophyta</taxon>
        <taxon>Spermatophyta</taxon>
        <taxon>Magnoliopsida</taxon>
        <taxon>eudicotyledons</taxon>
        <taxon>Gunneridae</taxon>
        <taxon>Pentapetalae</taxon>
        <taxon>rosids</taxon>
        <taxon>fabids</taxon>
        <taxon>Fabales</taxon>
        <taxon>Fabaceae</taxon>
        <taxon>Papilionoideae</taxon>
        <taxon>50 kb inversion clade</taxon>
        <taxon>genistoids sensu lato</taxon>
        <taxon>core genistoids</taxon>
        <taxon>Crotalarieae</taxon>
        <taxon>Crotalaria</taxon>
    </lineage>
</organism>
<dbReference type="Gene3D" id="3.40.120.10">
    <property type="entry name" value="Alpha-D-Glucose-1,6-Bisphosphate, subunit A, domain 3"/>
    <property type="match status" value="1"/>
</dbReference>
<keyword evidence="2" id="KW-0479">Metal-binding</keyword>
<evidence type="ECO:0000313" key="6">
    <source>
        <dbReference type="EMBL" id="KAK7268719.1"/>
    </source>
</evidence>
<comment type="cofactor">
    <cofactor evidence="1">
        <name>Mg(2+)</name>
        <dbReference type="ChEBI" id="CHEBI:18420"/>
    </cofactor>
</comment>
<evidence type="ECO:0000256" key="4">
    <source>
        <dbReference type="ARBA" id="ARBA00023235"/>
    </source>
</evidence>
<accession>A0AAN9I8E4</accession>
<keyword evidence="3" id="KW-0460">Magnesium</keyword>
<gene>
    <name evidence="6" type="ORF">RIF29_21426</name>
</gene>
<dbReference type="GO" id="GO:0005829">
    <property type="term" value="C:cytosol"/>
    <property type="evidence" value="ECO:0007669"/>
    <property type="project" value="TreeGrafter"/>
</dbReference>
<evidence type="ECO:0000256" key="3">
    <source>
        <dbReference type="ARBA" id="ARBA00022842"/>
    </source>
</evidence>
<dbReference type="InterPro" id="IPR045244">
    <property type="entry name" value="PGM"/>
</dbReference>
<protein>
    <submittedName>
        <fullName evidence="6">Uncharacterized protein</fullName>
    </submittedName>
</protein>
<dbReference type="EMBL" id="JAYWIO010000004">
    <property type="protein sequence ID" value="KAK7268719.1"/>
    <property type="molecule type" value="Genomic_DNA"/>
</dbReference>
<sequence length="273" mass="30603">MFFCFFSRWSSHEALQTVIVAVAETSAALLHWLRERRHTERETSKPAAVAIAETTKPAAIAETAKPPPHGLLDTNETETKFLLFSTFMPCTITSVTFFNYSSGQPAPKSITDKIYGNTLSISEIKIADIPDVDLSNVGSTKYGSFSAEVIDPVSYYLELFKTVFDFQLIRGLLSRPDFRLTVAMRREHTWIGSRSTLFAATMLKLVLFQKIVVQRIHKKYHQLRSTFCSSCLGYIYMTSEVVAAGPKIQLCWIQMAAILEYVKGIVLSHGNGV</sequence>
<dbReference type="PANTHER" id="PTHR22573:SF59">
    <property type="entry name" value="PHOSPHOGLUCOMUTASE, CHLOROPLASTIC"/>
    <property type="match status" value="1"/>
</dbReference>
<dbReference type="PANTHER" id="PTHR22573">
    <property type="entry name" value="PHOSPHOHEXOMUTASE FAMILY MEMBER"/>
    <property type="match status" value="1"/>
</dbReference>
<dbReference type="Proteomes" id="UP001372338">
    <property type="component" value="Unassembled WGS sequence"/>
</dbReference>
<name>A0AAN9I8E4_CROPI</name>
<dbReference type="AlphaFoldDB" id="A0AAN9I8E4"/>
<dbReference type="GO" id="GO:0004614">
    <property type="term" value="F:phosphoglucomutase activity"/>
    <property type="evidence" value="ECO:0007669"/>
    <property type="project" value="InterPro"/>
</dbReference>
<keyword evidence="5" id="KW-0119">Carbohydrate metabolism</keyword>
<reference evidence="6 7" key="1">
    <citation type="submission" date="2024-01" db="EMBL/GenBank/DDBJ databases">
        <title>The genomes of 5 underutilized Papilionoideae crops provide insights into root nodulation and disease resistanc.</title>
        <authorList>
            <person name="Yuan L."/>
        </authorList>
    </citation>
    <scope>NUCLEOTIDE SEQUENCE [LARGE SCALE GENOMIC DNA]</scope>
    <source>
        <strain evidence="6">ZHUSHIDOU_FW_LH</strain>
        <tissue evidence="6">Leaf</tissue>
    </source>
</reference>
<evidence type="ECO:0000256" key="5">
    <source>
        <dbReference type="ARBA" id="ARBA00023277"/>
    </source>
</evidence>
<keyword evidence="7" id="KW-1185">Reference proteome</keyword>
<dbReference type="GO" id="GO:0046872">
    <property type="term" value="F:metal ion binding"/>
    <property type="evidence" value="ECO:0007669"/>
    <property type="project" value="UniProtKB-KW"/>
</dbReference>
<evidence type="ECO:0000313" key="7">
    <source>
        <dbReference type="Proteomes" id="UP001372338"/>
    </source>
</evidence>
<comment type="caution">
    <text evidence="6">The sequence shown here is derived from an EMBL/GenBank/DDBJ whole genome shotgun (WGS) entry which is preliminary data.</text>
</comment>
<proteinExistence type="predicted"/>
<evidence type="ECO:0000256" key="1">
    <source>
        <dbReference type="ARBA" id="ARBA00001946"/>
    </source>
</evidence>
<evidence type="ECO:0000256" key="2">
    <source>
        <dbReference type="ARBA" id="ARBA00022723"/>
    </source>
</evidence>
<keyword evidence="4" id="KW-0413">Isomerase</keyword>